<evidence type="ECO:0000256" key="1">
    <source>
        <dbReference type="SAM" id="SignalP"/>
    </source>
</evidence>
<proteinExistence type="predicted"/>
<dbReference type="InterPro" id="IPR036179">
    <property type="entry name" value="Ig-like_dom_sf"/>
</dbReference>
<feature type="non-terminal residue" evidence="2">
    <location>
        <position position="1225"/>
    </location>
</feature>
<dbReference type="Proteomes" id="UP001600109">
    <property type="component" value="Unassembled WGS sequence"/>
</dbReference>
<gene>
    <name evidence="2" type="ORF">ACFX5E_06345</name>
</gene>
<dbReference type="Gene3D" id="2.60.40.4070">
    <property type="match status" value="1"/>
</dbReference>
<evidence type="ECO:0000313" key="2">
    <source>
        <dbReference type="EMBL" id="MFE3867695.1"/>
    </source>
</evidence>
<feature type="signal peptide" evidence="1">
    <location>
        <begin position="1"/>
        <end position="26"/>
    </location>
</feature>
<reference evidence="2 3" key="1">
    <citation type="submission" date="2024-06" db="EMBL/GenBank/DDBJ databases">
        <title>Flavobacterium spp. isolated from glacier.</title>
        <authorList>
            <person name="Han D."/>
        </authorList>
    </citation>
    <scope>NUCLEOTIDE SEQUENCE [LARGE SCALE GENOMIC DNA]</scope>
    <source>
        <strain evidence="2 3">LS2P90</strain>
    </source>
</reference>
<feature type="chain" id="PRO_5045576941" evidence="1">
    <location>
        <begin position="27"/>
        <end position="1225"/>
    </location>
</feature>
<protein>
    <submittedName>
        <fullName evidence="2">Beta strand repeat-containing protein</fullName>
    </submittedName>
</protein>
<evidence type="ECO:0000313" key="3">
    <source>
        <dbReference type="Proteomes" id="UP001600109"/>
    </source>
</evidence>
<accession>A0ABW6HVU8</accession>
<keyword evidence="3" id="KW-1185">Reference proteome</keyword>
<dbReference type="Gene3D" id="2.60.40.1080">
    <property type="match status" value="1"/>
</dbReference>
<dbReference type="SUPFAM" id="SSF48726">
    <property type="entry name" value="Immunoglobulin"/>
    <property type="match status" value="1"/>
</dbReference>
<dbReference type="Gene3D" id="2.60.40.10">
    <property type="entry name" value="Immunoglobulins"/>
    <property type="match status" value="1"/>
</dbReference>
<dbReference type="InterPro" id="IPR013783">
    <property type="entry name" value="Ig-like_fold"/>
</dbReference>
<keyword evidence="1" id="KW-0732">Signal</keyword>
<dbReference type="EMBL" id="JBHZPZ010000006">
    <property type="protein sequence ID" value="MFE3867695.1"/>
    <property type="molecule type" value="Genomic_DNA"/>
</dbReference>
<name>A0ABW6HVU8_9FLAO</name>
<comment type="caution">
    <text evidence="2">The sequence shown here is derived from an EMBL/GenBank/DDBJ whole genome shotgun (WGS) entry which is preliminary data.</text>
</comment>
<sequence length="1225" mass="124794">MKNFTSIKISLFIAFLFFLSFGTVTGQTPGLITTPASAPGNSVLDPNGDGYTSANTSGFISDDQIESEIPYRSLVFIKVEPNGDLYAGPNCGFTDFVDEGDEDPIQQYIDANGNWMFRMRMGKSSPNSKSYSILIDTDGLFGGSGPNRDPQFSSSNPGFEIEIVLATNFGVFVYDVNNAKCTPVISYLGTTNYQKSKALTNNCGDPDYFYDFFVKMSDLTTTFAAATPAPVTINASTPVRMAVVDNMAANKSTICNLSSASDVAGVDSSCGSLNNCLTDLIDNYTPCPAGQVCQDRTTCPAINGPIYTANTTITGTSTEVSGTLITVSVYASDGVTLLRTGTTTTTGTTWTINVSVLSPSGTLATGQIVRATAKAIGKGTSIDNCSEKTVLGAPCTIAAPTSITRTNGDKDMIVNYATLTGVVTINVYNADGSLWKTLTTGNVTSNQALLNNGTPTANGSKVPDGTYYATVTLQGCTSPRLEVCLGSYISNPPAVSSPLTAGETTISGTGQIGFNIIVYADGVQIATQNNLSTTNWSVTVPALTACQVITAKQNSISDVRTNNGFCNSAPSNSVTVTRIAATPTITTFSCVASPFAARGTSSENGATITLYQPNSAGTIVGTGTVIGGSWSIVPTVSSGTIVAKINGTSCVLTSADSAPVTYTRQSSTTAYTIGITAPTEGQSFVTGTISGGTYPVKITLYEDGSPIVNTSAVPYTVDVNAAGNWTVNGLSPNDLYVGGIIQISVSVGAGCESNLSATQVTVLCKTPILQTYTGGSQSYCSGRPGSIILNSSESGVIYELVNGAGTAVGPSAVGTGGPITLSTFALSANLLNIYVKAYKSSDNNCAITSTVPINFDTQRPSPTVTFSTTSLSVQQGTTSLNYPFSAKSSSPVADLYSIDYSIAANNQGFTDVTTAQAIPAAPGNIVLVIPASAAVGTYTATMTVSSSSGNSCVSIYNFSITIFSASSPPVISMQPASQSICSGSSTILSVTASSASTMSYQWQSSTAFGGVYGNVSGGSGATTATYTTPALTNTTYYRVLVTNSSGTTTSEVATVTVNAAAAQAISGISPLCSGTSTTWTSTNSGGSWSSGNTSVATVDSLTGLVTGASEGTSEITYSVTVGGCVNTANKTVAVTTRPAAPTASVTEQPTCTLATGTITVTAPANGSGVSYTVTGTSPVVAAQSNAAGTFSGLAAGNYNVTTTVGGCTSNTTALTVNAQPATPAA</sequence>
<organism evidence="2 3">
    <name type="scientific">Flavobacterium xylosi</name>
    <dbReference type="NCBI Taxonomy" id="3230415"/>
    <lineage>
        <taxon>Bacteria</taxon>
        <taxon>Pseudomonadati</taxon>
        <taxon>Bacteroidota</taxon>
        <taxon>Flavobacteriia</taxon>
        <taxon>Flavobacteriales</taxon>
        <taxon>Flavobacteriaceae</taxon>
        <taxon>Flavobacterium</taxon>
    </lineage>
</organism>